<dbReference type="SUPFAM" id="SSF55785">
    <property type="entry name" value="PYP-like sensor domain (PAS domain)"/>
    <property type="match status" value="1"/>
</dbReference>
<feature type="transmembrane region" description="Helical" evidence="14">
    <location>
        <begin position="12"/>
        <end position="33"/>
    </location>
</feature>
<dbReference type="SMART" id="SM00387">
    <property type="entry name" value="HATPase_c"/>
    <property type="match status" value="1"/>
</dbReference>
<dbReference type="PANTHER" id="PTHR43547:SF10">
    <property type="entry name" value="SENSOR HISTIDINE KINASE DCUS"/>
    <property type="match status" value="1"/>
</dbReference>
<dbReference type="PANTHER" id="PTHR43547">
    <property type="entry name" value="TWO-COMPONENT HISTIDINE KINASE"/>
    <property type="match status" value="1"/>
</dbReference>
<dbReference type="InterPro" id="IPR005467">
    <property type="entry name" value="His_kinase_dom"/>
</dbReference>
<dbReference type="RefSeq" id="WP_380024442.1">
    <property type="nucleotide sequence ID" value="NZ_JBHSHC010000023.1"/>
</dbReference>
<dbReference type="Pfam" id="PF02518">
    <property type="entry name" value="HATPase_c"/>
    <property type="match status" value="1"/>
</dbReference>
<dbReference type="Gene3D" id="3.30.565.10">
    <property type="entry name" value="Histidine kinase-like ATPase, C-terminal domain"/>
    <property type="match status" value="1"/>
</dbReference>
<accession>A0ABV9PYL0</accession>
<dbReference type="InterPro" id="IPR036890">
    <property type="entry name" value="HATPase_C_sf"/>
</dbReference>
<dbReference type="InterPro" id="IPR033463">
    <property type="entry name" value="sCache_3"/>
</dbReference>
<dbReference type="EMBL" id="JBHSHC010000023">
    <property type="protein sequence ID" value="MFC4766543.1"/>
    <property type="molecule type" value="Genomic_DNA"/>
</dbReference>
<evidence type="ECO:0000256" key="2">
    <source>
        <dbReference type="ARBA" id="ARBA00004651"/>
    </source>
</evidence>
<keyword evidence="8" id="KW-0547">Nucleotide-binding</keyword>
<evidence type="ECO:0000256" key="14">
    <source>
        <dbReference type="SAM" id="Phobius"/>
    </source>
</evidence>
<evidence type="ECO:0000256" key="3">
    <source>
        <dbReference type="ARBA" id="ARBA00012438"/>
    </source>
</evidence>
<comment type="subcellular location">
    <subcellularLocation>
        <location evidence="2">Cell membrane</location>
        <topology evidence="2">Multi-pass membrane protein</topology>
    </subcellularLocation>
</comment>
<evidence type="ECO:0000256" key="9">
    <source>
        <dbReference type="ARBA" id="ARBA00022777"/>
    </source>
</evidence>
<dbReference type="PROSITE" id="PS50109">
    <property type="entry name" value="HIS_KIN"/>
    <property type="match status" value="1"/>
</dbReference>
<dbReference type="InterPro" id="IPR039506">
    <property type="entry name" value="SPOB_a"/>
</dbReference>
<dbReference type="Pfam" id="PF14689">
    <property type="entry name" value="SPOB_a"/>
    <property type="match status" value="1"/>
</dbReference>
<dbReference type="Pfam" id="PF17203">
    <property type="entry name" value="sCache_3_2"/>
    <property type="match status" value="1"/>
</dbReference>
<evidence type="ECO:0000256" key="13">
    <source>
        <dbReference type="ARBA" id="ARBA00023136"/>
    </source>
</evidence>
<evidence type="ECO:0000256" key="1">
    <source>
        <dbReference type="ARBA" id="ARBA00000085"/>
    </source>
</evidence>
<dbReference type="InterPro" id="IPR029151">
    <property type="entry name" value="Sensor-like_sf"/>
</dbReference>
<dbReference type="InterPro" id="IPR004358">
    <property type="entry name" value="Sig_transdc_His_kin-like_C"/>
</dbReference>
<comment type="catalytic activity">
    <reaction evidence="1">
        <text>ATP + protein L-histidine = ADP + protein N-phospho-L-histidine.</text>
        <dbReference type="EC" id="2.7.13.3"/>
    </reaction>
</comment>
<dbReference type="InterPro" id="IPR003594">
    <property type="entry name" value="HATPase_dom"/>
</dbReference>
<evidence type="ECO:0000256" key="11">
    <source>
        <dbReference type="ARBA" id="ARBA00022989"/>
    </source>
</evidence>
<keyword evidence="11 14" id="KW-1133">Transmembrane helix</keyword>
<dbReference type="Pfam" id="PF00989">
    <property type="entry name" value="PAS"/>
    <property type="match status" value="1"/>
</dbReference>
<dbReference type="InterPro" id="IPR035965">
    <property type="entry name" value="PAS-like_dom_sf"/>
</dbReference>
<dbReference type="Gene3D" id="1.10.287.130">
    <property type="match status" value="1"/>
</dbReference>
<evidence type="ECO:0000313" key="16">
    <source>
        <dbReference type="EMBL" id="MFC4766543.1"/>
    </source>
</evidence>
<evidence type="ECO:0000256" key="5">
    <source>
        <dbReference type="ARBA" id="ARBA00022553"/>
    </source>
</evidence>
<dbReference type="GO" id="GO:0005524">
    <property type="term" value="F:ATP binding"/>
    <property type="evidence" value="ECO:0007669"/>
    <property type="project" value="UniProtKB-KW"/>
</dbReference>
<dbReference type="EC" id="2.7.13.3" evidence="3"/>
<dbReference type="Proteomes" id="UP001596002">
    <property type="component" value="Unassembled WGS sequence"/>
</dbReference>
<evidence type="ECO:0000259" key="15">
    <source>
        <dbReference type="PROSITE" id="PS50109"/>
    </source>
</evidence>
<dbReference type="InterPro" id="IPR013767">
    <property type="entry name" value="PAS_fold"/>
</dbReference>
<organism evidence="16 17">
    <name type="scientific">Effusibacillus consociatus</name>
    <dbReference type="NCBI Taxonomy" id="1117041"/>
    <lineage>
        <taxon>Bacteria</taxon>
        <taxon>Bacillati</taxon>
        <taxon>Bacillota</taxon>
        <taxon>Bacilli</taxon>
        <taxon>Bacillales</taxon>
        <taxon>Alicyclobacillaceae</taxon>
        <taxon>Effusibacillus</taxon>
    </lineage>
</organism>
<protein>
    <recommendedName>
        <fullName evidence="3">histidine kinase</fullName>
        <ecNumber evidence="3">2.7.13.3</ecNumber>
    </recommendedName>
</protein>
<dbReference type="CDD" id="cd00130">
    <property type="entry name" value="PAS"/>
    <property type="match status" value="1"/>
</dbReference>
<evidence type="ECO:0000256" key="10">
    <source>
        <dbReference type="ARBA" id="ARBA00022840"/>
    </source>
</evidence>
<dbReference type="InterPro" id="IPR000014">
    <property type="entry name" value="PAS"/>
</dbReference>
<evidence type="ECO:0000256" key="6">
    <source>
        <dbReference type="ARBA" id="ARBA00022679"/>
    </source>
</evidence>
<proteinExistence type="predicted"/>
<keyword evidence="7 14" id="KW-0812">Transmembrane</keyword>
<dbReference type="SUPFAM" id="SSF103190">
    <property type="entry name" value="Sensory domain-like"/>
    <property type="match status" value="1"/>
</dbReference>
<evidence type="ECO:0000256" key="8">
    <source>
        <dbReference type="ARBA" id="ARBA00022741"/>
    </source>
</evidence>
<keyword evidence="17" id="KW-1185">Reference proteome</keyword>
<dbReference type="SUPFAM" id="SSF55874">
    <property type="entry name" value="ATPase domain of HSP90 chaperone/DNA topoisomerase II/histidine kinase"/>
    <property type="match status" value="1"/>
</dbReference>
<keyword evidence="13 14" id="KW-0472">Membrane</keyword>
<dbReference type="PRINTS" id="PR00344">
    <property type="entry name" value="BCTRLSENSOR"/>
</dbReference>
<keyword evidence="4" id="KW-1003">Cell membrane</keyword>
<evidence type="ECO:0000256" key="7">
    <source>
        <dbReference type="ARBA" id="ARBA00022692"/>
    </source>
</evidence>
<reference evidence="17" key="1">
    <citation type="journal article" date="2019" name="Int. J. Syst. Evol. Microbiol.">
        <title>The Global Catalogue of Microorganisms (GCM) 10K type strain sequencing project: providing services to taxonomists for standard genome sequencing and annotation.</title>
        <authorList>
            <consortium name="The Broad Institute Genomics Platform"/>
            <consortium name="The Broad Institute Genome Sequencing Center for Infectious Disease"/>
            <person name="Wu L."/>
            <person name="Ma J."/>
        </authorList>
    </citation>
    <scope>NUCLEOTIDE SEQUENCE [LARGE SCALE GENOMIC DNA]</scope>
    <source>
        <strain evidence="17">WYCCWR 12678</strain>
    </source>
</reference>
<feature type="transmembrane region" description="Helical" evidence="14">
    <location>
        <begin position="173"/>
        <end position="192"/>
    </location>
</feature>
<comment type="caution">
    <text evidence="16">The sequence shown here is derived from an EMBL/GenBank/DDBJ whole genome shotgun (WGS) entry which is preliminary data.</text>
</comment>
<evidence type="ECO:0000256" key="4">
    <source>
        <dbReference type="ARBA" id="ARBA00022475"/>
    </source>
</evidence>
<keyword evidence="6" id="KW-0808">Transferase</keyword>
<keyword evidence="10 16" id="KW-0067">ATP-binding</keyword>
<evidence type="ECO:0000313" key="17">
    <source>
        <dbReference type="Proteomes" id="UP001596002"/>
    </source>
</evidence>
<keyword evidence="12" id="KW-0902">Two-component regulatory system</keyword>
<keyword evidence="5" id="KW-0597">Phosphoprotein</keyword>
<gene>
    <name evidence="16" type="ORF">ACFO8Q_03990</name>
</gene>
<name>A0ABV9PYL0_9BACL</name>
<dbReference type="Gene3D" id="3.30.450.20">
    <property type="entry name" value="PAS domain"/>
    <property type="match status" value="2"/>
</dbReference>
<keyword evidence="9" id="KW-0418">Kinase</keyword>
<sequence length="532" mass="59230">MRRLKLHTKIILMEFILLVTVVLVTGPLFVYIFSQSILQHTGENALDIARIVAENPMVREAFYSDNPSAVIQPIAESIRKSTGAEFVVVGNRDSIRYSHPIPERIGKKMVGGDNDMAFVEGREYVSQAEGSLGQSLRGKVPVVGRNGEIVGIVSVGFLTEDIWDSIWDYNKEVFWILMAGLMIGSIGAVILARIIKRDIFGLEPVEIASLFKQKEAILQSIREGIIAINDKEEITVVNNEAKRILQVDENVIGQPVKDVIPHSELPRVLQSGQSEHDIEMILNDAVIVTNRIPIEVEGKRIGVVATFRDQTELRSLSAKLSEFKQYTDSLRAQTHEFMNKLHLIAGYIQLKKYDEVLGFINQVTTGHQQLLEFLVHRIQDPTVSALLVGKYNRAAELKVDLEVDPNSRLSALKRVLDQYLLTTVIGNLLDNAMDAVIDLEESRRSVKITIREQDDAVVVRVTDKGTGIPPDIYHRIFQEGVSGKPNHSGIGLALVKRCVDYVQGETSIETSESGTVMEVRLPLSIGEETHAG</sequence>
<evidence type="ECO:0000256" key="12">
    <source>
        <dbReference type="ARBA" id="ARBA00023012"/>
    </source>
</evidence>
<dbReference type="SMART" id="SM00091">
    <property type="entry name" value="PAS"/>
    <property type="match status" value="1"/>
</dbReference>
<feature type="domain" description="Histidine kinase" evidence="15">
    <location>
        <begin position="332"/>
        <end position="525"/>
    </location>
</feature>